<dbReference type="AlphaFoldDB" id="A0AA39MAD6"/>
<evidence type="ECO:0000313" key="2">
    <source>
        <dbReference type="EMBL" id="KAK0426365.1"/>
    </source>
</evidence>
<keyword evidence="3" id="KW-1185">Reference proteome</keyword>
<evidence type="ECO:0000256" key="1">
    <source>
        <dbReference type="SAM" id="MobiDB-lite"/>
    </source>
</evidence>
<reference evidence="2" key="1">
    <citation type="submission" date="2023-06" db="EMBL/GenBank/DDBJ databases">
        <title>Genomic analysis of the entomopathogenic nematode Steinernema hermaphroditum.</title>
        <authorList>
            <person name="Schwarz E.M."/>
            <person name="Heppert J.K."/>
            <person name="Baniya A."/>
            <person name="Schwartz H.T."/>
            <person name="Tan C.-H."/>
            <person name="Antoshechkin I."/>
            <person name="Sternberg P.W."/>
            <person name="Goodrich-Blair H."/>
            <person name="Dillman A.R."/>
        </authorList>
    </citation>
    <scope>NUCLEOTIDE SEQUENCE</scope>
    <source>
        <strain evidence="2">PS9179</strain>
        <tissue evidence="2">Whole animal</tissue>
    </source>
</reference>
<dbReference type="Proteomes" id="UP001175271">
    <property type="component" value="Unassembled WGS sequence"/>
</dbReference>
<protein>
    <submittedName>
        <fullName evidence="2">Uncharacterized protein</fullName>
    </submittedName>
</protein>
<dbReference type="EMBL" id="JAUCMV010000001">
    <property type="protein sequence ID" value="KAK0426365.1"/>
    <property type="molecule type" value="Genomic_DNA"/>
</dbReference>
<sequence>MGLAAGTAAFALMLVTTSHLKRRHSTSSFAIARAVFFHVMEGNSDLYAHWTTESLNKKARFDKKLLKLANERNHNAIFQSDLQYLFKCVEEVHLRKPATSKVSKERRKTQRRTAKKPTRITRPTISVEQLMKDWSEESLEQCKLFNSALNKMASERVLSTKWLNDLRIVFCRTMNGFLEEQENVSDVADGEGSKKTLKRRHRSLYVLEMKPIKKKKPEEV</sequence>
<gene>
    <name evidence="2" type="ORF">QR680_009671</name>
</gene>
<proteinExistence type="predicted"/>
<feature type="compositionally biased region" description="Basic residues" evidence="1">
    <location>
        <begin position="104"/>
        <end position="119"/>
    </location>
</feature>
<accession>A0AA39MAD6</accession>
<organism evidence="2 3">
    <name type="scientific">Steinernema hermaphroditum</name>
    <dbReference type="NCBI Taxonomy" id="289476"/>
    <lineage>
        <taxon>Eukaryota</taxon>
        <taxon>Metazoa</taxon>
        <taxon>Ecdysozoa</taxon>
        <taxon>Nematoda</taxon>
        <taxon>Chromadorea</taxon>
        <taxon>Rhabditida</taxon>
        <taxon>Tylenchina</taxon>
        <taxon>Panagrolaimomorpha</taxon>
        <taxon>Strongyloidoidea</taxon>
        <taxon>Steinernematidae</taxon>
        <taxon>Steinernema</taxon>
    </lineage>
</organism>
<feature type="region of interest" description="Disordered" evidence="1">
    <location>
        <begin position="99"/>
        <end position="121"/>
    </location>
</feature>
<evidence type="ECO:0000313" key="3">
    <source>
        <dbReference type="Proteomes" id="UP001175271"/>
    </source>
</evidence>
<comment type="caution">
    <text evidence="2">The sequence shown here is derived from an EMBL/GenBank/DDBJ whole genome shotgun (WGS) entry which is preliminary data.</text>
</comment>
<name>A0AA39MAD6_9BILA</name>